<dbReference type="EMBL" id="JAAMOW010000001">
    <property type="protein sequence ID" value="NGY03755.1"/>
    <property type="molecule type" value="Genomic_DNA"/>
</dbReference>
<organism evidence="3 4">
    <name type="scientific">Solimonas terrae</name>
    <dbReference type="NCBI Taxonomy" id="1396819"/>
    <lineage>
        <taxon>Bacteria</taxon>
        <taxon>Pseudomonadati</taxon>
        <taxon>Pseudomonadota</taxon>
        <taxon>Gammaproteobacteria</taxon>
        <taxon>Nevskiales</taxon>
        <taxon>Nevskiaceae</taxon>
        <taxon>Solimonas</taxon>
    </lineage>
</organism>
<feature type="compositionally biased region" description="Basic and acidic residues" evidence="1">
    <location>
        <begin position="113"/>
        <end position="127"/>
    </location>
</feature>
<comment type="caution">
    <text evidence="3">The sequence shown here is derived from an EMBL/GenBank/DDBJ whole genome shotgun (WGS) entry which is preliminary data.</text>
</comment>
<evidence type="ECO:0000313" key="4">
    <source>
        <dbReference type="Proteomes" id="UP000472676"/>
    </source>
</evidence>
<dbReference type="Proteomes" id="UP000472676">
    <property type="component" value="Unassembled WGS sequence"/>
</dbReference>
<feature type="region of interest" description="Disordered" evidence="1">
    <location>
        <begin position="110"/>
        <end position="142"/>
    </location>
</feature>
<dbReference type="AlphaFoldDB" id="A0A6M2BNG9"/>
<protein>
    <recommendedName>
        <fullName evidence="5">DUF3300 domain-containing protein</fullName>
    </recommendedName>
</protein>
<name>A0A6M2BNG9_9GAMM</name>
<evidence type="ECO:0008006" key="5">
    <source>
        <dbReference type="Google" id="ProtNLM"/>
    </source>
</evidence>
<evidence type="ECO:0000256" key="1">
    <source>
        <dbReference type="SAM" id="MobiDB-lite"/>
    </source>
</evidence>
<sequence length="142" mass="15787">MKIRIIAALLALGIAIPAMADVGVSINIGEPGFYGTIDLGGAPRPELIYAEPVMVERVAVRPAPVYLRVPPGHEKNWSHYCGAYHACGRPVYFVQDSWYRKVYSPDYRRRHGHGDDHDHDDHHDNGHGHGHGNGHGHDKGYH</sequence>
<dbReference type="RefSeq" id="WP_166251524.1">
    <property type="nucleotide sequence ID" value="NZ_JAAMOW010000001.1"/>
</dbReference>
<keyword evidence="4" id="KW-1185">Reference proteome</keyword>
<feature type="signal peptide" evidence="2">
    <location>
        <begin position="1"/>
        <end position="20"/>
    </location>
</feature>
<keyword evidence="2" id="KW-0732">Signal</keyword>
<feature type="chain" id="PRO_5026813609" description="DUF3300 domain-containing protein" evidence="2">
    <location>
        <begin position="21"/>
        <end position="142"/>
    </location>
</feature>
<accession>A0A6M2BNG9</accession>
<reference evidence="3 4" key="1">
    <citation type="journal article" date="2014" name="Int. J. Syst. Evol. Microbiol.">
        <title>Solimonas terrae sp. nov., isolated from soil.</title>
        <authorList>
            <person name="Kim S.J."/>
            <person name="Moon J.Y."/>
            <person name="Weon H.Y."/>
            <person name="Ahn J.H."/>
            <person name="Chen W.M."/>
            <person name="Kwon S.W."/>
        </authorList>
    </citation>
    <scope>NUCLEOTIDE SEQUENCE [LARGE SCALE GENOMIC DNA]</scope>
    <source>
        <strain evidence="3 4">KIS83-12</strain>
    </source>
</reference>
<gene>
    <name evidence="3" type="ORF">G7Y85_03185</name>
</gene>
<proteinExistence type="predicted"/>
<evidence type="ECO:0000313" key="3">
    <source>
        <dbReference type="EMBL" id="NGY03755.1"/>
    </source>
</evidence>
<evidence type="ECO:0000256" key="2">
    <source>
        <dbReference type="SAM" id="SignalP"/>
    </source>
</evidence>